<keyword evidence="11 14" id="KW-1133">Transmembrane helix</keyword>
<comment type="catalytic activity">
    <reaction evidence="1">
        <text>ATP + protein L-histidine = ADP + protein N-phospho-L-histidine.</text>
        <dbReference type="EC" id="2.7.13.3"/>
    </reaction>
</comment>
<dbReference type="Proteomes" id="UP000737402">
    <property type="component" value="Unassembled WGS sequence"/>
</dbReference>
<keyword evidence="12" id="KW-0902">Two-component regulatory system</keyword>
<name>A0ABS2NUU7_9BACI</name>
<accession>A0ABS2NUU7</accession>
<evidence type="ECO:0000256" key="10">
    <source>
        <dbReference type="ARBA" id="ARBA00022840"/>
    </source>
</evidence>
<evidence type="ECO:0000256" key="1">
    <source>
        <dbReference type="ARBA" id="ARBA00000085"/>
    </source>
</evidence>
<dbReference type="SUPFAM" id="SSF158472">
    <property type="entry name" value="HAMP domain-like"/>
    <property type="match status" value="1"/>
</dbReference>
<dbReference type="InterPro" id="IPR003594">
    <property type="entry name" value="HATPase_dom"/>
</dbReference>
<keyword evidence="10" id="KW-0067">ATP-binding</keyword>
<dbReference type="Gene3D" id="6.10.340.10">
    <property type="match status" value="1"/>
</dbReference>
<evidence type="ECO:0000256" key="6">
    <source>
        <dbReference type="ARBA" id="ARBA00022679"/>
    </source>
</evidence>
<dbReference type="InterPro" id="IPR010559">
    <property type="entry name" value="Sig_transdc_His_kin_internal"/>
</dbReference>
<keyword evidence="6 17" id="KW-0808">Transferase</keyword>
<comment type="caution">
    <text evidence="17">The sequence shown here is derived from an EMBL/GenBank/DDBJ whole genome shotgun (WGS) entry which is preliminary data.</text>
</comment>
<feature type="domain" description="Histidine kinase" evidence="15">
    <location>
        <begin position="367"/>
        <end position="588"/>
    </location>
</feature>
<evidence type="ECO:0000256" key="11">
    <source>
        <dbReference type="ARBA" id="ARBA00022989"/>
    </source>
</evidence>
<evidence type="ECO:0000259" key="15">
    <source>
        <dbReference type="PROSITE" id="PS50109"/>
    </source>
</evidence>
<evidence type="ECO:0000256" key="7">
    <source>
        <dbReference type="ARBA" id="ARBA00022692"/>
    </source>
</evidence>
<keyword evidence="18" id="KW-1185">Reference proteome</keyword>
<dbReference type="Gene3D" id="3.30.450.20">
    <property type="entry name" value="PAS domain"/>
    <property type="match status" value="1"/>
</dbReference>
<organism evidence="17 18">
    <name type="scientific">Sutcliffiella tianshenii</name>
    <dbReference type="NCBI Taxonomy" id="1463404"/>
    <lineage>
        <taxon>Bacteria</taxon>
        <taxon>Bacillati</taxon>
        <taxon>Bacillota</taxon>
        <taxon>Bacilli</taxon>
        <taxon>Bacillales</taxon>
        <taxon>Bacillaceae</taxon>
        <taxon>Sutcliffiella</taxon>
    </lineage>
</organism>
<dbReference type="PANTHER" id="PTHR34220">
    <property type="entry name" value="SENSOR HISTIDINE KINASE YPDA"/>
    <property type="match status" value="1"/>
</dbReference>
<evidence type="ECO:0000256" key="4">
    <source>
        <dbReference type="ARBA" id="ARBA00022475"/>
    </source>
</evidence>
<dbReference type="SUPFAM" id="SSF55874">
    <property type="entry name" value="ATPase domain of HSP90 chaperone/DNA topoisomerase II/histidine kinase"/>
    <property type="match status" value="1"/>
</dbReference>
<dbReference type="CDD" id="cd06225">
    <property type="entry name" value="HAMP"/>
    <property type="match status" value="1"/>
</dbReference>
<reference evidence="17 18" key="1">
    <citation type="submission" date="2021-01" db="EMBL/GenBank/DDBJ databases">
        <title>Genomic Encyclopedia of Type Strains, Phase IV (KMG-IV): sequencing the most valuable type-strain genomes for metagenomic binning, comparative biology and taxonomic classification.</title>
        <authorList>
            <person name="Goeker M."/>
        </authorList>
    </citation>
    <scope>NUCLEOTIDE SEQUENCE [LARGE SCALE GENOMIC DNA]</scope>
    <source>
        <strain evidence="17 18">DSM 25879</strain>
    </source>
</reference>
<dbReference type="PROSITE" id="PS50109">
    <property type="entry name" value="HIS_KIN"/>
    <property type="match status" value="1"/>
</dbReference>
<evidence type="ECO:0000313" key="18">
    <source>
        <dbReference type="Proteomes" id="UP000737402"/>
    </source>
</evidence>
<dbReference type="InterPro" id="IPR036890">
    <property type="entry name" value="HATPase_C_sf"/>
</dbReference>
<dbReference type="EC" id="2.7.13.3" evidence="3"/>
<feature type="transmembrane region" description="Helical" evidence="14">
    <location>
        <begin position="298"/>
        <end position="317"/>
    </location>
</feature>
<dbReference type="InterPro" id="IPR050640">
    <property type="entry name" value="Bact_2-comp_sensor_kinase"/>
</dbReference>
<dbReference type="Pfam" id="PF06580">
    <property type="entry name" value="His_kinase"/>
    <property type="match status" value="1"/>
</dbReference>
<keyword evidence="7 14" id="KW-0812">Transmembrane</keyword>
<feature type="domain" description="HAMP" evidence="16">
    <location>
        <begin position="317"/>
        <end position="369"/>
    </location>
</feature>
<protein>
    <recommendedName>
        <fullName evidence="3">histidine kinase</fullName>
        <ecNumber evidence="3">2.7.13.3</ecNumber>
    </recommendedName>
</protein>
<keyword evidence="9 17" id="KW-0418">Kinase</keyword>
<evidence type="ECO:0000256" key="14">
    <source>
        <dbReference type="SAM" id="Phobius"/>
    </source>
</evidence>
<evidence type="ECO:0000256" key="12">
    <source>
        <dbReference type="ARBA" id="ARBA00023012"/>
    </source>
</evidence>
<keyword evidence="4" id="KW-1003">Cell membrane</keyword>
<keyword evidence="13 14" id="KW-0472">Membrane</keyword>
<dbReference type="Pfam" id="PF02518">
    <property type="entry name" value="HATPase_c"/>
    <property type="match status" value="1"/>
</dbReference>
<dbReference type="RefSeq" id="WP_204412705.1">
    <property type="nucleotide sequence ID" value="NZ_JAFBED010000001.1"/>
</dbReference>
<dbReference type="Gene3D" id="3.30.565.10">
    <property type="entry name" value="Histidine kinase-like ATPase, C-terminal domain"/>
    <property type="match status" value="1"/>
</dbReference>
<dbReference type="PROSITE" id="PS50885">
    <property type="entry name" value="HAMP"/>
    <property type="match status" value="1"/>
</dbReference>
<dbReference type="EMBL" id="JAFBED010000001">
    <property type="protein sequence ID" value="MBM7618434.1"/>
    <property type="molecule type" value="Genomic_DNA"/>
</dbReference>
<dbReference type="SMART" id="SM00304">
    <property type="entry name" value="HAMP"/>
    <property type="match status" value="1"/>
</dbReference>
<gene>
    <name evidence="17" type="ORF">JOC95_000276</name>
</gene>
<comment type="subcellular location">
    <subcellularLocation>
        <location evidence="2">Cell membrane</location>
        <topology evidence="2">Multi-pass membrane protein</topology>
    </subcellularLocation>
</comment>
<sequence>MIRKSIRNKLIVLLLLITILPFGTSIIITYYHTKEAFKDLVVQENSNLLYQGKINLETYLEELNSLTLSLYNNPDFINYMRSPDKEDNYMTLGIVKNVLQTILYAEDNIRRVHISFAEEKRSITASKRSTVVFSTRLNSRMYEEAYKNAQLNPYNMFIDTTEAQQGRNVLYLHRVLRNVPSDEVLAFITIEVSTERVLELSENLYNKETEEFFILSSTGELIYSSNAEVFAKQAEQKWIGAVMESDKERGTMEWQNDSFHGMMMYEQTPAAVGGWILVKRVPYTTLYENAFTVTKINILFGVLGLSLVILATLFVSFKITSPIRVLLQNIQQVKEGNMKVQFESLGHDEIGILGSRFKQMMERIDHLINREYKLEIENKNNQLKVLQSQLNPHFLYNALQSIGTVALKNNVPQIYTLVTHLSKIMRYGMNMEEDMVPLKKEINYLKAYLLLQKERFGDHLDYRIDVGEDALQVQVPKMILQPIIENYFKHGFDIREGVGRITVEGKVEEGMLILEVVDNGVGVTEERLEEIYRHFQAGKRESREEVTNIGLKNINARLQLYYDGAASMKLSNHHDGGLAVKLVLPLELGGVRDEGDHH</sequence>
<evidence type="ECO:0000256" key="13">
    <source>
        <dbReference type="ARBA" id="ARBA00023136"/>
    </source>
</evidence>
<dbReference type="InterPro" id="IPR005467">
    <property type="entry name" value="His_kinase_dom"/>
</dbReference>
<dbReference type="PANTHER" id="PTHR34220:SF11">
    <property type="entry name" value="SENSOR PROTEIN KINASE HPTS"/>
    <property type="match status" value="1"/>
</dbReference>
<evidence type="ECO:0000313" key="17">
    <source>
        <dbReference type="EMBL" id="MBM7618434.1"/>
    </source>
</evidence>
<evidence type="ECO:0000259" key="16">
    <source>
        <dbReference type="PROSITE" id="PS50885"/>
    </source>
</evidence>
<dbReference type="Pfam" id="PF00672">
    <property type="entry name" value="HAMP"/>
    <property type="match status" value="1"/>
</dbReference>
<dbReference type="GO" id="GO:0004673">
    <property type="term" value="F:protein histidine kinase activity"/>
    <property type="evidence" value="ECO:0007669"/>
    <property type="project" value="UniProtKB-EC"/>
</dbReference>
<dbReference type="InterPro" id="IPR003660">
    <property type="entry name" value="HAMP_dom"/>
</dbReference>
<evidence type="ECO:0000256" key="3">
    <source>
        <dbReference type="ARBA" id="ARBA00012438"/>
    </source>
</evidence>
<evidence type="ECO:0000256" key="8">
    <source>
        <dbReference type="ARBA" id="ARBA00022741"/>
    </source>
</evidence>
<proteinExistence type="predicted"/>
<keyword evidence="5" id="KW-0597">Phosphoprotein</keyword>
<evidence type="ECO:0000256" key="5">
    <source>
        <dbReference type="ARBA" id="ARBA00022553"/>
    </source>
</evidence>
<evidence type="ECO:0000256" key="2">
    <source>
        <dbReference type="ARBA" id="ARBA00004651"/>
    </source>
</evidence>
<keyword evidence="8" id="KW-0547">Nucleotide-binding</keyword>
<evidence type="ECO:0000256" key="9">
    <source>
        <dbReference type="ARBA" id="ARBA00022777"/>
    </source>
</evidence>